<organism evidence="2 3">
    <name type="scientific">Riccia sorocarpa</name>
    <dbReference type="NCBI Taxonomy" id="122646"/>
    <lineage>
        <taxon>Eukaryota</taxon>
        <taxon>Viridiplantae</taxon>
        <taxon>Streptophyta</taxon>
        <taxon>Embryophyta</taxon>
        <taxon>Marchantiophyta</taxon>
        <taxon>Marchantiopsida</taxon>
        <taxon>Marchantiidae</taxon>
        <taxon>Marchantiales</taxon>
        <taxon>Ricciaceae</taxon>
        <taxon>Riccia</taxon>
    </lineage>
</organism>
<evidence type="ECO:0000313" key="3">
    <source>
        <dbReference type="Proteomes" id="UP001633002"/>
    </source>
</evidence>
<accession>A0ABD3IE78</accession>
<protein>
    <submittedName>
        <fullName evidence="2">Uncharacterized protein</fullName>
    </submittedName>
</protein>
<keyword evidence="3" id="KW-1185">Reference proteome</keyword>
<comment type="caution">
    <text evidence="2">The sequence shown here is derived from an EMBL/GenBank/DDBJ whole genome shotgun (WGS) entry which is preliminary data.</text>
</comment>
<evidence type="ECO:0000256" key="1">
    <source>
        <dbReference type="SAM" id="MobiDB-lite"/>
    </source>
</evidence>
<proteinExistence type="predicted"/>
<dbReference type="Proteomes" id="UP001633002">
    <property type="component" value="Unassembled WGS sequence"/>
</dbReference>
<reference evidence="2 3" key="1">
    <citation type="submission" date="2024-09" db="EMBL/GenBank/DDBJ databases">
        <title>Chromosome-scale assembly of Riccia sorocarpa.</title>
        <authorList>
            <person name="Paukszto L."/>
        </authorList>
    </citation>
    <scope>NUCLEOTIDE SEQUENCE [LARGE SCALE GENOMIC DNA]</scope>
    <source>
        <strain evidence="2">LP-2024</strain>
        <tissue evidence="2">Aerial parts of the thallus</tissue>
    </source>
</reference>
<feature type="region of interest" description="Disordered" evidence="1">
    <location>
        <begin position="206"/>
        <end position="257"/>
    </location>
</feature>
<evidence type="ECO:0000313" key="2">
    <source>
        <dbReference type="EMBL" id="KAL3701957.1"/>
    </source>
</evidence>
<sequence>MARDGPQAGAPLHFELYTEQDEDNYMRWKWISKKEAHRVLRGIDAALLQRSGLHDALWMDWSRPEEGTEFLKEFVLNWDDDRKQSTVDGQVVPVNVDVIRNVFGLAEGRTAPRSTRHYEDLSDWKPLEVTGAFIYILKNKVGPANLNEDLEWASYFSEKIREEIRACRKQMRVAGKRKFRPTCIGIVILHILRVLGVVDDDQLVHSDSEEGLPEPQQSESPDRHTQSSSPGVIKGDSSSSPASGRSGSPAHAVASSS</sequence>
<name>A0ABD3IE78_9MARC</name>
<feature type="compositionally biased region" description="Low complexity" evidence="1">
    <location>
        <begin position="237"/>
        <end position="250"/>
    </location>
</feature>
<gene>
    <name evidence="2" type="ORF">R1sor_019979</name>
</gene>
<dbReference type="AlphaFoldDB" id="A0ABD3IE78"/>
<dbReference type="EMBL" id="JBJQOH010000001">
    <property type="protein sequence ID" value="KAL3701957.1"/>
    <property type="molecule type" value="Genomic_DNA"/>
</dbReference>